<evidence type="ECO:0000256" key="9">
    <source>
        <dbReference type="ARBA" id="ARBA00023180"/>
    </source>
</evidence>
<keyword evidence="7 10" id="KW-0339">Growth factor</keyword>
<dbReference type="GO" id="GO:0051094">
    <property type="term" value="P:positive regulation of developmental process"/>
    <property type="evidence" value="ECO:0007669"/>
    <property type="project" value="UniProtKB-ARBA"/>
</dbReference>
<sequence length="387" mass="44185">MSVFGTMLAGVWRWNVRILFLCLFLFLLISGMESTGIQVTREMFEKLESQFLTALGMKERPRPKSPSPIPSYVLDLYARQEGQSIDTTDFFLPKKHTQMANTMRSFFHIQSERDGQYPSNQMRLYFDVRSIPAEEVLRAAEIRLKLLDASECDRDGARDVRRLDVYNVIRAANPSDAGAVLHLLDTRQVDVCGGGDGQWVEVDVTPAVLKWTLEPEANRGLFLHLRTPKGKARATLATETAEQPLLLAFTDDKRHRESGEERKRRLKRGTLRRRKNRRKGEKNPQCQRQYMYVDFSEVGWNDWIIAPPGYNAYYCAGECKYPMPDYLNSTNHAIVQALVNSANPRAVPPPCCVPTSLETAGMLYLDQYDKVVLKNYQDMIVTGCGCR</sequence>
<dbReference type="AlphaFoldDB" id="A0A7R9A6Y3"/>
<dbReference type="PANTHER" id="PTHR11848:SF263">
    <property type="entry name" value="PROTEIN DECAPENTAPLEGIC"/>
    <property type="match status" value="1"/>
</dbReference>
<keyword evidence="9" id="KW-0325">Glycoprotein</keyword>
<keyword evidence="4" id="KW-0964">Secreted</keyword>
<accession>A0A7R9A6Y3</accession>
<comment type="subcellular location">
    <subcellularLocation>
        <location evidence="1">Secreted</location>
    </subcellularLocation>
</comment>
<feature type="domain" description="TGF-beta family profile" evidence="12">
    <location>
        <begin position="265"/>
        <end position="387"/>
    </location>
</feature>
<evidence type="ECO:0000256" key="5">
    <source>
        <dbReference type="ARBA" id="ARBA00022729"/>
    </source>
</evidence>
<dbReference type="Pfam" id="PF00688">
    <property type="entry name" value="TGFb_propeptide"/>
    <property type="match status" value="1"/>
</dbReference>
<protein>
    <recommendedName>
        <fullName evidence="12">TGF-beta family profile domain-containing protein</fullName>
    </recommendedName>
</protein>
<dbReference type="SUPFAM" id="SSF57501">
    <property type="entry name" value="Cystine-knot cytokines"/>
    <property type="match status" value="1"/>
</dbReference>
<organism evidence="13">
    <name type="scientific">Darwinula stevensoni</name>
    <dbReference type="NCBI Taxonomy" id="69355"/>
    <lineage>
        <taxon>Eukaryota</taxon>
        <taxon>Metazoa</taxon>
        <taxon>Ecdysozoa</taxon>
        <taxon>Arthropoda</taxon>
        <taxon>Crustacea</taxon>
        <taxon>Oligostraca</taxon>
        <taxon>Ostracoda</taxon>
        <taxon>Podocopa</taxon>
        <taxon>Podocopida</taxon>
        <taxon>Darwinulocopina</taxon>
        <taxon>Darwinuloidea</taxon>
        <taxon>Darwinulidae</taxon>
        <taxon>Darwinula</taxon>
    </lineage>
</organism>
<dbReference type="FunFam" id="2.10.90.10:FF:000103">
    <property type="entry name" value="Bone morphogenetic protein 16"/>
    <property type="match status" value="1"/>
</dbReference>
<feature type="compositionally biased region" description="Basic and acidic residues" evidence="11">
    <location>
        <begin position="251"/>
        <end position="263"/>
    </location>
</feature>
<evidence type="ECO:0000313" key="14">
    <source>
        <dbReference type="Proteomes" id="UP000677054"/>
    </source>
</evidence>
<dbReference type="PANTHER" id="PTHR11848">
    <property type="entry name" value="TGF-BETA FAMILY"/>
    <property type="match status" value="1"/>
</dbReference>
<dbReference type="GO" id="GO:0051240">
    <property type="term" value="P:positive regulation of multicellular organismal process"/>
    <property type="evidence" value="ECO:0007669"/>
    <property type="project" value="UniProtKB-ARBA"/>
</dbReference>
<keyword evidence="5" id="KW-0732">Signal</keyword>
<comment type="similarity">
    <text evidence="2 10">Belongs to the TGF-beta family.</text>
</comment>
<reference evidence="13" key="1">
    <citation type="submission" date="2020-11" db="EMBL/GenBank/DDBJ databases">
        <authorList>
            <person name="Tran Van P."/>
        </authorList>
    </citation>
    <scope>NUCLEOTIDE SEQUENCE</scope>
</reference>
<dbReference type="PROSITE" id="PS00250">
    <property type="entry name" value="TGF_BETA_1"/>
    <property type="match status" value="1"/>
</dbReference>
<dbReference type="Gene3D" id="2.10.90.10">
    <property type="entry name" value="Cystine-knot cytokines"/>
    <property type="match status" value="1"/>
</dbReference>
<dbReference type="SMART" id="SM00204">
    <property type="entry name" value="TGFB"/>
    <property type="match status" value="1"/>
</dbReference>
<dbReference type="InterPro" id="IPR001111">
    <property type="entry name" value="TGF-b_propeptide"/>
</dbReference>
<dbReference type="Gene3D" id="2.60.120.970">
    <property type="match status" value="1"/>
</dbReference>
<evidence type="ECO:0000256" key="10">
    <source>
        <dbReference type="RuleBase" id="RU000354"/>
    </source>
</evidence>
<feature type="compositionally biased region" description="Basic residues" evidence="11">
    <location>
        <begin position="264"/>
        <end position="280"/>
    </location>
</feature>
<dbReference type="OrthoDB" id="5987191at2759"/>
<evidence type="ECO:0000256" key="4">
    <source>
        <dbReference type="ARBA" id="ARBA00022525"/>
    </source>
</evidence>
<dbReference type="EMBL" id="LR900413">
    <property type="protein sequence ID" value="CAD7245590.1"/>
    <property type="molecule type" value="Genomic_DNA"/>
</dbReference>
<feature type="region of interest" description="Disordered" evidence="11">
    <location>
        <begin position="251"/>
        <end position="285"/>
    </location>
</feature>
<gene>
    <name evidence="13" type="ORF">DSTB1V02_LOCUS5462</name>
</gene>
<evidence type="ECO:0000256" key="1">
    <source>
        <dbReference type="ARBA" id="ARBA00004613"/>
    </source>
</evidence>
<dbReference type="GO" id="GO:0005615">
    <property type="term" value="C:extracellular space"/>
    <property type="evidence" value="ECO:0007669"/>
    <property type="project" value="TreeGrafter"/>
</dbReference>
<evidence type="ECO:0000256" key="2">
    <source>
        <dbReference type="ARBA" id="ARBA00006656"/>
    </source>
</evidence>
<keyword evidence="6" id="KW-0221">Differentiation</keyword>
<evidence type="ECO:0000313" key="13">
    <source>
        <dbReference type="EMBL" id="CAD7245590.1"/>
    </source>
</evidence>
<dbReference type="Pfam" id="PF00019">
    <property type="entry name" value="TGF_beta"/>
    <property type="match status" value="1"/>
</dbReference>
<dbReference type="GO" id="GO:0005125">
    <property type="term" value="F:cytokine activity"/>
    <property type="evidence" value="ECO:0007669"/>
    <property type="project" value="TreeGrafter"/>
</dbReference>
<dbReference type="InterPro" id="IPR029034">
    <property type="entry name" value="Cystine-knot_cytokine"/>
</dbReference>
<evidence type="ECO:0000256" key="3">
    <source>
        <dbReference type="ARBA" id="ARBA00022473"/>
    </source>
</evidence>
<evidence type="ECO:0000256" key="6">
    <source>
        <dbReference type="ARBA" id="ARBA00022782"/>
    </source>
</evidence>
<evidence type="ECO:0000256" key="11">
    <source>
        <dbReference type="SAM" id="MobiDB-lite"/>
    </source>
</evidence>
<proteinExistence type="inferred from homology"/>
<name>A0A7R9A6Y3_9CRUS</name>
<dbReference type="GO" id="GO:0030154">
    <property type="term" value="P:cell differentiation"/>
    <property type="evidence" value="ECO:0007669"/>
    <property type="project" value="UniProtKB-KW"/>
</dbReference>
<evidence type="ECO:0000256" key="7">
    <source>
        <dbReference type="ARBA" id="ARBA00023030"/>
    </source>
</evidence>
<dbReference type="InterPro" id="IPR017948">
    <property type="entry name" value="TGFb_CS"/>
</dbReference>
<dbReference type="EMBL" id="CAJPEV010000896">
    <property type="protein sequence ID" value="CAG0889360.1"/>
    <property type="molecule type" value="Genomic_DNA"/>
</dbReference>
<evidence type="ECO:0000256" key="8">
    <source>
        <dbReference type="ARBA" id="ARBA00023157"/>
    </source>
</evidence>
<dbReference type="InterPro" id="IPR001839">
    <property type="entry name" value="TGF-b_C"/>
</dbReference>
<keyword evidence="8" id="KW-1015">Disulfide bond</keyword>
<dbReference type="PROSITE" id="PS51362">
    <property type="entry name" value="TGF_BETA_2"/>
    <property type="match status" value="1"/>
</dbReference>
<dbReference type="InterPro" id="IPR015615">
    <property type="entry name" value="TGF-beta-rel"/>
</dbReference>
<keyword evidence="3" id="KW-0217">Developmental protein</keyword>
<dbReference type="GO" id="GO:0008083">
    <property type="term" value="F:growth factor activity"/>
    <property type="evidence" value="ECO:0007669"/>
    <property type="project" value="UniProtKB-KW"/>
</dbReference>
<dbReference type="Proteomes" id="UP000677054">
    <property type="component" value="Unassembled WGS sequence"/>
</dbReference>
<keyword evidence="14" id="KW-1185">Reference proteome</keyword>
<evidence type="ECO:0000259" key="12">
    <source>
        <dbReference type="PROSITE" id="PS51362"/>
    </source>
</evidence>